<dbReference type="PANTHER" id="PTHR45586">
    <property type="entry name" value="TPR REPEAT-CONTAINING PROTEIN PA4667"/>
    <property type="match status" value="1"/>
</dbReference>
<proteinExistence type="predicted"/>
<dbReference type="SMART" id="SM00028">
    <property type="entry name" value="TPR"/>
    <property type="match status" value="7"/>
</dbReference>
<dbReference type="Pfam" id="PF07719">
    <property type="entry name" value="TPR_2"/>
    <property type="match status" value="1"/>
</dbReference>
<dbReference type="RefSeq" id="WP_304374538.1">
    <property type="nucleotide sequence ID" value="NZ_JBHSCV010000001.1"/>
</dbReference>
<keyword evidence="2 3" id="KW-0802">TPR repeat</keyword>
<feature type="domain" description="LysM" evidence="6">
    <location>
        <begin position="629"/>
        <end position="678"/>
    </location>
</feature>
<dbReference type="EMBL" id="JAUOZU010000001">
    <property type="protein sequence ID" value="MDO6962655.1"/>
    <property type="molecule type" value="Genomic_DNA"/>
</dbReference>
<evidence type="ECO:0000256" key="1">
    <source>
        <dbReference type="ARBA" id="ARBA00022737"/>
    </source>
</evidence>
<accession>A0ABT8YG52</accession>
<sequence>MAFLNTGRFRLGTAIGLLLVMSVTARAEDKAPEAPKPAAATVFDAASVDTFSGAILAARTADNDYDYDTAVQLYRTALRYEPDNIEVRERLMVSLFMGGRFDEGVKEADILKDDPAVARIATIARAIDGIRTKDYKKAYDLLKYDGPNELDRMVNSLIAAWGQFGEGKVKEAVAAAADLEGPDWYAVFRNYSAGAIAAAAGDIDTARRKFSETVADREQGSAASDLYMRAVMALATIEAKAGNKQKALDAISAGETFAPNYMPLQAFRKQIEAGKVPELAVKTVEQGMASVLFAVGGALNQSLTNAPDRQSAQDIVSFYLVTSYALDPAADTAVLLGGLAEGLEQPERAIKWYSQVAPDSPLRRIAELQLGLNLANTGKIAEAKAHLESAVAADPKDLRGYIAYGSFLSDQKNYAEMAKVYDKAVEVVGPIAKRTDWSVFFQRGIAYERLKKWDLAEPNFKKALELFPDQPQVLNYLGYSWVDMNMNLDEGLNMIRKAVDLRPDDGYIVDSLGWAYFRLGRFDDAVVELERAVELKAADATLNDHLGDAYWRVGRKLEAIFQWRTAIELKPEPGEQPKIEKKIREGLPELPTKAEAPKASTTEVAGNDKVPAAPQSANDMEDETATGQSEHTVAKGDSLWNIARDLLGDGQRYHEIIDLNPGLKRNPDILQPGQMLKLPAAKP</sequence>
<dbReference type="Pfam" id="PF13414">
    <property type="entry name" value="TPR_11"/>
    <property type="match status" value="1"/>
</dbReference>
<organism evidence="7 8">
    <name type="scientific">Rhizobium alvei</name>
    <dbReference type="NCBI Taxonomy" id="1132659"/>
    <lineage>
        <taxon>Bacteria</taxon>
        <taxon>Pseudomonadati</taxon>
        <taxon>Pseudomonadota</taxon>
        <taxon>Alphaproteobacteria</taxon>
        <taxon>Hyphomicrobiales</taxon>
        <taxon>Rhizobiaceae</taxon>
        <taxon>Rhizobium/Agrobacterium group</taxon>
        <taxon>Rhizobium</taxon>
    </lineage>
</organism>
<dbReference type="Gene3D" id="3.10.350.10">
    <property type="entry name" value="LysM domain"/>
    <property type="match status" value="1"/>
</dbReference>
<reference evidence="7" key="2">
    <citation type="submission" date="2023-07" db="EMBL/GenBank/DDBJ databases">
        <authorList>
            <person name="Shen H."/>
        </authorList>
    </citation>
    <scope>NUCLEOTIDE SEQUENCE</scope>
    <source>
        <strain evidence="7">TNR-22</strain>
    </source>
</reference>
<evidence type="ECO:0000256" key="3">
    <source>
        <dbReference type="PROSITE-ProRule" id="PRU00339"/>
    </source>
</evidence>
<dbReference type="SUPFAM" id="SSF81901">
    <property type="entry name" value="HCP-like"/>
    <property type="match status" value="1"/>
</dbReference>
<dbReference type="InterPro" id="IPR036779">
    <property type="entry name" value="LysM_dom_sf"/>
</dbReference>
<dbReference type="CDD" id="cd00118">
    <property type="entry name" value="LysM"/>
    <property type="match status" value="1"/>
</dbReference>
<evidence type="ECO:0000259" key="6">
    <source>
        <dbReference type="PROSITE" id="PS51782"/>
    </source>
</evidence>
<feature type="repeat" description="TPR" evidence="3">
    <location>
        <begin position="506"/>
        <end position="539"/>
    </location>
</feature>
<dbReference type="Gene3D" id="1.25.40.10">
    <property type="entry name" value="Tetratricopeptide repeat domain"/>
    <property type="match status" value="2"/>
</dbReference>
<dbReference type="PANTHER" id="PTHR45586:SF1">
    <property type="entry name" value="LIPOPOLYSACCHARIDE ASSEMBLY PROTEIN B"/>
    <property type="match status" value="1"/>
</dbReference>
<dbReference type="Pfam" id="PF13432">
    <property type="entry name" value="TPR_16"/>
    <property type="match status" value="1"/>
</dbReference>
<feature type="chain" id="PRO_5046273167" evidence="5">
    <location>
        <begin position="28"/>
        <end position="683"/>
    </location>
</feature>
<dbReference type="PROSITE" id="PS51782">
    <property type="entry name" value="LYSM"/>
    <property type="match status" value="1"/>
</dbReference>
<evidence type="ECO:0000256" key="4">
    <source>
        <dbReference type="SAM" id="MobiDB-lite"/>
    </source>
</evidence>
<reference evidence="7" key="1">
    <citation type="journal article" date="2015" name="Int. J. Syst. Evol. Microbiol.">
        <title>Rhizobium alvei sp. nov., isolated from a freshwater river.</title>
        <authorList>
            <person name="Sheu S.Y."/>
            <person name="Huang H.W."/>
            <person name="Young C.C."/>
            <person name="Chen W.M."/>
        </authorList>
    </citation>
    <scope>NUCLEOTIDE SEQUENCE</scope>
    <source>
        <strain evidence="7">TNR-22</strain>
    </source>
</reference>
<dbReference type="SUPFAM" id="SSF48452">
    <property type="entry name" value="TPR-like"/>
    <property type="match status" value="1"/>
</dbReference>
<feature type="region of interest" description="Disordered" evidence="4">
    <location>
        <begin position="586"/>
        <end position="631"/>
    </location>
</feature>
<keyword evidence="1" id="KW-0677">Repeat</keyword>
<dbReference type="SMART" id="SM00257">
    <property type="entry name" value="LysM"/>
    <property type="match status" value="1"/>
</dbReference>
<dbReference type="Pfam" id="PF01476">
    <property type="entry name" value="LysM"/>
    <property type="match status" value="1"/>
</dbReference>
<dbReference type="InterPro" id="IPR019734">
    <property type="entry name" value="TPR_rpt"/>
</dbReference>
<dbReference type="SUPFAM" id="SSF54106">
    <property type="entry name" value="LysM domain"/>
    <property type="match status" value="1"/>
</dbReference>
<dbReference type="PROSITE" id="PS50005">
    <property type="entry name" value="TPR"/>
    <property type="match status" value="3"/>
</dbReference>
<keyword evidence="8" id="KW-1185">Reference proteome</keyword>
<gene>
    <name evidence="7" type="ORF">Q4481_01725</name>
</gene>
<feature type="repeat" description="TPR" evidence="3">
    <location>
        <begin position="540"/>
        <end position="573"/>
    </location>
</feature>
<dbReference type="Proteomes" id="UP001174932">
    <property type="component" value="Unassembled WGS sequence"/>
</dbReference>
<evidence type="ECO:0000256" key="2">
    <source>
        <dbReference type="ARBA" id="ARBA00022803"/>
    </source>
</evidence>
<evidence type="ECO:0000313" key="7">
    <source>
        <dbReference type="EMBL" id="MDO6962655.1"/>
    </source>
</evidence>
<feature type="signal peptide" evidence="5">
    <location>
        <begin position="1"/>
        <end position="27"/>
    </location>
</feature>
<name>A0ABT8YG52_9HYPH</name>
<evidence type="ECO:0000313" key="8">
    <source>
        <dbReference type="Proteomes" id="UP001174932"/>
    </source>
</evidence>
<comment type="caution">
    <text evidence="7">The sequence shown here is derived from an EMBL/GenBank/DDBJ whole genome shotgun (WGS) entry which is preliminary data.</text>
</comment>
<protein>
    <submittedName>
        <fullName evidence="7">Tetratricopeptide repeat protein</fullName>
    </submittedName>
</protein>
<dbReference type="InterPro" id="IPR013105">
    <property type="entry name" value="TPR_2"/>
</dbReference>
<dbReference type="InterPro" id="IPR051012">
    <property type="entry name" value="CellSynth/LPSAsmb/PSIAsmb"/>
</dbReference>
<dbReference type="InterPro" id="IPR011990">
    <property type="entry name" value="TPR-like_helical_dom_sf"/>
</dbReference>
<evidence type="ECO:0000256" key="5">
    <source>
        <dbReference type="SAM" id="SignalP"/>
    </source>
</evidence>
<dbReference type="InterPro" id="IPR018392">
    <property type="entry name" value="LysM"/>
</dbReference>
<feature type="repeat" description="TPR" evidence="3">
    <location>
        <begin position="437"/>
        <end position="470"/>
    </location>
</feature>
<keyword evidence="5" id="KW-0732">Signal</keyword>